<name>A0A232F6D1_9HYME</name>
<keyword evidence="9" id="KW-0807">Transducer</keyword>
<keyword evidence="6 10" id="KW-1133">Transmembrane helix</keyword>
<dbReference type="OrthoDB" id="7548151at2759"/>
<comment type="caution">
    <text evidence="11">The sequence shown here is derived from an EMBL/GenBank/DDBJ whole genome shotgun (WGS) entry which is preliminary data.</text>
</comment>
<evidence type="ECO:0000256" key="2">
    <source>
        <dbReference type="ARBA" id="ARBA00022475"/>
    </source>
</evidence>
<evidence type="ECO:0000256" key="8">
    <source>
        <dbReference type="ARBA" id="ARBA00023170"/>
    </source>
</evidence>
<comment type="subcellular location">
    <subcellularLocation>
        <location evidence="1">Cell membrane</location>
        <topology evidence="1">Multi-pass membrane protein</topology>
    </subcellularLocation>
</comment>
<dbReference type="STRING" id="543379.A0A232F6D1"/>
<dbReference type="EMBL" id="NNAY01000804">
    <property type="protein sequence ID" value="OXU26416.1"/>
    <property type="molecule type" value="Genomic_DNA"/>
</dbReference>
<organism evidence="11 12">
    <name type="scientific">Trichomalopsis sarcophagae</name>
    <dbReference type="NCBI Taxonomy" id="543379"/>
    <lineage>
        <taxon>Eukaryota</taxon>
        <taxon>Metazoa</taxon>
        <taxon>Ecdysozoa</taxon>
        <taxon>Arthropoda</taxon>
        <taxon>Hexapoda</taxon>
        <taxon>Insecta</taxon>
        <taxon>Pterygota</taxon>
        <taxon>Neoptera</taxon>
        <taxon>Endopterygota</taxon>
        <taxon>Hymenoptera</taxon>
        <taxon>Apocrita</taxon>
        <taxon>Proctotrupomorpha</taxon>
        <taxon>Chalcidoidea</taxon>
        <taxon>Pteromalidae</taxon>
        <taxon>Pteromalinae</taxon>
        <taxon>Trichomalopsis</taxon>
    </lineage>
</organism>
<proteinExistence type="predicted"/>
<evidence type="ECO:0008006" key="13">
    <source>
        <dbReference type="Google" id="ProtNLM"/>
    </source>
</evidence>
<feature type="transmembrane region" description="Helical" evidence="10">
    <location>
        <begin position="254"/>
        <end position="276"/>
    </location>
</feature>
<keyword evidence="2" id="KW-1003">Cell membrane</keyword>
<feature type="transmembrane region" description="Helical" evidence="10">
    <location>
        <begin position="318"/>
        <end position="339"/>
    </location>
</feature>
<feature type="non-terminal residue" evidence="11">
    <location>
        <position position="1"/>
    </location>
</feature>
<evidence type="ECO:0000256" key="3">
    <source>
        <dbReference type="ARBA" id="ARBA00022606"/>
    </source>
</evidence>
<evidence type="ECO:0000256" key="5">
    <source>
        <dbReference type="ARBA" id="ARBA00022725"/>
    </source>
</evidence>
<evidence type="ECO:0000256" key="10">
    <source>
        <dbReference type="SAM" id="Phobius"/>
    </source>
</evidence>
<dbReference type="GO" id="GO:0007165">
    <property type="term" value="P:signal transduction"/>
    <property type="evidence" value="ECO:0007669"/>
    <property type="project" value="UniProtKB-KW"/>
</dbReference>
<keyword evidence="5" id="KW-0552">Olfaction</keyword>
<keyword evidence="12" id="KW-1185">Reference proteome</keyword>
<accession>A0A232F6D1</accession>
<reference evidence="11 12" key="1">
    <citation type="journal article" date="2017" name="Curr. Biol.">
        <title>The Evolution of Venom by Co-option of Single-Copy Genes.</title>
        <authorList>
            <person name="Martinson E.O."/>
            <person name="Mrinalini"/>
            <person name="Kelkar Y.D."/>
            <person name="Chang C.H."/>
            <person name="Werren J.H."/>
        </authorList>
    </citation>
    <scope>NUCLEOTIDE SEQUENCE [LARGE SCALE GENOMIC DNA]</scope>
    <source>
        <strain evidence="11 12">Alberta</strain>
        <tissue evidence="11">Whole body</tissue>
    </source>
</reference>
<feature type="transmembrane region" description="Helical" evidence="10">
    <location>
        <begin position="351"/>
        <end position="374"/>
    </location>
</feature>
<evidence type="ECO:0000256" key="6">
    <source>
        <dbReference type="ARBA" id="ARBA00022989"/>
    </source>
</evidence>
<dbReference type="InterPro" id="IPR004117">
    <property type="entry name" value="7tm6_olfct_rcpt"/>
</dbReference>
<evidence type="ECO:0000256" key="1">
    <source>
        <dbReference type="ARBA" id="ARBA00004651"/>
    </source>
</evidence>
<keyword evidence="3" id="KW-0716">Sensory transduction</keyword>
<dbReference type="Pfam" id="PF02949">
    <property type="entry name" value="7tm_6"/>
    <property type="match status" value="1"/>
</dbReference>
<dbReference type="GO" id="GO:0004984">
    <property type="term" value="F:olfactory receptor activity"/>
    <property type="evidence" value="ECO:0007669"/>
    <property type="project" value="InterPro"/>
</dbReference>
<dbReference type="GO" id="GO:0005886">
    <property type="term" value="C:plasma membrane"/>
    <property type="evidence" value="ECO:0007669"/>
    <property type="project" value="UniProtKB-SubCell"/>
</dbReference>
<dbReference type="GO" id="GO:0005549">
    <property type="term" value="F:odorant binding"/>
    <property type="evidence" value="ECO:0007669"/>
    <property type="project" value="InterPro"/>
</dbReference>
<feature type="transmembrane region" description="Helical" evidence="10">
    <location>
        <begin position="103"/>
        <end position="120"/>
    </location>
</feature>
<dbReference type="PANTHER" id="PTHR21137">
    <property type="entry name" value="ODORANT RECEPTOR"/>
    <property type="match status" value="1"/>
</dbReference>
<protein>
    <recommendedName>
        <fullName evidence="13">Odorant receptor</fullName>
    </recommendedName>
</protein>
<feature type="transmembrane region" description="Helical" evidence="10">
    <location>
        <begin position="132"/>
        <end position="154"/>
    </location>
</feature>
<keyword evidence="4 10" id="KW-0812">Transmembrane</keyword>
<keyword evidence="8" id="KW-0675">Receptor</keyword>
<evidence type="ECO:0000256" key="4">
    <source>
        <dbReference type="ARBA" id="ARBA00022692"/>
    </source>
</evidence>
<dbReference type="PANTHER" id="PTHR21137:SF35">
    <property type="entry name" value="ODORANT RECEPTOR 19A-RELATED"/>
    <property type="match status" value="1"/>
</dbReference>
<feature type="transmembrane region" description="Helical" evidence="10">
    <location>
        <begin position="230"/>
        <end position="248"/>
    </location>
</feature>
<evidence type="ECO:0000313" key="11">
    <source>
        <dbReference type="EMBL" id="OXU26416.1"/>
    </source>
</evidence>
<dbReference type="Proteomes" id="UP000215335">
    <property type="component" value="Unassembled WGS sequence"/>
</dbReference>
<feature type="transmembrane region" description="Helical" evidence="10">
    <location>
        <begin position="191"/>
        <end position="218"/>
    </location>
</feature>
<evidence type="ECO:0000256" key="7">
    <source>
        <dbReference type="ARBA" id="ARBA00023136"/>
    </source>
</evidence>
<evidence type="ECO:0000313" key="12">
    <source>
        <dbReference type="Proteomes" id="UP000215335"/>
    </source>
</evidence>
<sequence>KFSVDLIYYTFTCIFNDNLNFKLYDNNGSYVRIAHLCSHLLAKYLQIFMYAWYGNLIADESKAFLDAIMERDIQTYKVCSENVTLCLIFSGVWSATHPVLKKIAFFVTFFSTFSVMAHTLNFSLHNAQNVRILVRGLAAASSFLSISSKAFLFLQHQNDLNYLKDYLTEKFMSDMQNPENLPDLLSNVRMFAVFVTMYKTTVAFIMSMYCIVPLFSFLKYGKYLRVYPCLYPFSYAPGGVVHWLLYGWESTGALSAWAISVGTDCAFGMYAIQICGEQKILARKLKALRVGSNYTRELKDCMERHHLIITAKNKFESLYGLISIWLAISGAIVLCSLIFQVTEYLETRGGYVRAIIFFAHFSGKIIQVFLYAWYGNLINEESLAFPRAIYSSHWTDCCDTRFKNDILIVLAQRPLIVTALGCMNVQLDMFAKIVKTSISYFFLLQTLKAKTEEE</sequence>
<dbReference type="AlphaFoldDB" id="A0A232F6D1"/>
<keyword evidence="7 10" id="KW-0472">Membrane</keyword>
<gene>
    <name evidence="11" type="ORF">TSAR_014896</name>
</gene>
<evidence type="ECO:0000256" key="9">
    <source>
        <dbReference type="ARBA" id="ARBA00023224"/>
    </source>
</evidence>